<feature type="domain" description="C2H2-type" evidence="18">
    <location>
        <begin position="658"/>
        <end position="681"/>
    </location>
</feature>
<dbReference type="Gene3D" id="3.30.160.60">
    <property type="entry name" value="Classic Zinc Finger"/>
    <property type="match status" value="6"/>
</dbReference>
<keyword evidence="16" id="KW-0812">Transmembrane</keyword>
<dbReference type="Proteomes" id="UP000664991">
    <property type="component" value="Unassembled WGS sequence"/>
</dbReference>
<evidence type="ECO:0000256" key="15">
    <source>
        <dbReference type="SAM" id="MobiDB-lite"/>
    </source>
</evidence>
<dbReference type="GO" id="GO:0045597">
    <property type="term" value="P:positive regulation of cell differentiation"/>
    <property type="evidence" value="ECO:0007669"/>
    <property type="project" value="UniProtKB-ARBA"/>
</dbReference>
<keyword evidence="2" id="KW-0678">Repressor</keyword>
<dbReference type="FunFam" id="3.30.160.60:FF:002878">
    <property type="entry name" value="Zinc finger protein 652"/>
    <property type="match status" value="1"/>
</dbReference>
<dbReference type="Pfam" id="PF00651">
    <property type="entry name" value="BTB"/>
    <property type="match status" value="1"/>
</dbReference>
<feature type="region of interest" description="Disordered" evidence="15">
    <location>
        <begin position="433"/>
        <end position="467"/>
    </location>
</feature>
<dbReference type="FunFam" id="3.30.160.60:FF:000468">
    <property type="entry name" value="B-cell lymphoma 6 protein-like"/>
    <property type="match status" value="1"/>
</dbReference>
<comment type="caution">
    <text evidence="19">The sequence shown here is derived from an EMBL/GenBank/DDBJ whole genome shotgun (WGS) entry which is preliminary data.</text>
</comment>
<sequence length="921" mass="103911">MASPADSCIQFTRHASDVLLNLNRLRSRDILTDVVIVVSREQFRAHKTVLMACSGLFYSIFTDQLKCNLSVINLDPEINPEGFCILLDFMYTSRLNLREGNIMAVMATAMYLQMEHVVDTCRKFIKASEAEMVPAIKPPREDFLNSRMLMPQDIMAYRGREVVENSLPLRNAPGCESRAFAPSLYNGLSTPPASYPVYGHLPVSSFLFSDEELRDARMPIANPFPKDRALPCDSARPVPSEYSRPAMEISPGVCHSTIYSPKEAAPEEARSDMHYSVAEGPKPAAPSARSAPYFPCDKAGKEEERPSSEDEIALHFEPPNAPLNRKGLVSPQSPQKSDCQPNSPTESCSSKNACILQTSGSPPAKSPTDPKACNWKKYKFIVLNSLNQNAKPEGPEQAELGRLSPRAYAAPPACQPPMEPDTLDLQSPIKLSTSAEDSTIPQASRLNNIVNRSLTGSPRSSSESHSPLYLHPPKCTSCGSQSPQHAEMCLHAAGPTFPEELGETQSEYSDSSCENGAFFCNECDCRFSEEASLKRHTLQTHSDKPYKCDRCQASFRYKGNLASHKTVHTGEKPYRCNICGAQFNRPANLKTHTRIHSGEKPYKCETCGARFVQVAHLRAHVLIHTGEKPYPCEICGTRFRHLQTLKSHLRIHTGEKPYHCEKCNLHFRHKSQLRLHLRQKHGAITNTKRQYRNDVTRTMCTSLTTCEWKKVFYEKMEVAKPADSWELIIDPNLKPNELAPGWKQYLEQHASGRFHCTWCWHTWQSANVVILFHMYLDRAQRAGSVRMRVFKQLCYECGTARLDESSMLEENIENLVDNLITSLREQCYDEDGGQYRIHVASRPDSGPHRSEFCEACQEGIVHWKPSEKLLEEEATFSGASKSRAQEGSGYNFFSLRWCLFWASLCLLIVYLQFSFRRSSFF</sequence>
<dbReference type="GO" id="GO:0008270">
    <property type="term" value="F:zinc ion binding"/>
    <property type="evidence" value="ECO:0007669"/>
    <property type="project" value="UniProtKB-KW"/>
</dbReference>
<evidence type="ECO:0000256" key="8">
    <source>
        <dbReference type="ARBA" id="ARBA00023015"/>
    </source>
</evidence>
<feature type="domain" description="C2H2-type" evidence="18">
    <location>
        <begin position="630"/>
        <end position="657"/>
    </location>
</feature>
<dbReference type="InterPro" id="IPR011333">
    <property type="entry name" value="SKP1/BTB/POZ_sf"/>
</dbReference>
<feature type="compositionally biased region" description="Low complexity" evidence="15">
    <location>
        <begin position="281"/>
        <end position="292"/>
    </location>
</feature>
<evidence type="ECO:0000256" key="5">
    <source>
        <dbReference type="ARBA" id="ARBA00022771"/>
    </source>
</evidence>
<evidence type="ECO:0000256" key="4">
    <source>
        <dbReference type="ARBA" id="ARBA00022737"/>
    </source>
</evidence>
<feature type="domain" description="C2H2-type" evidence="18">
    <location>
        <begin position="546"/>
        <end position="573"/>
    </location>
</feature>
<dbReference type="Gene3D" id="3.30.710.10">
    <property type="entry name" value="Potassium Channel Kv1.1, Chain A"/>
    <property type="match status" value="1"/>
</dbReference>
<dbReference type="InterPro" id="IPR036236">
    <property type="entry name" value="Znf_C2H2_sf"/>
</dbReference>
<evidence type="ECO:0000256" key="1">
    <source>
        <dbReference type="ARBA" id="ARBA00004123"/>
    </source>
</evidence>
<dbReference type="PANTHER" id="PTHR24394">
    <property type="entry name" value="ZINC FINGER PROTEIN"/>
    <property type="match status" value="1"/>
</dbReference>
<evidence type="ECO:0000256" key="6">
    <source>
        <dbReference type="ARBA" id="ARBA00022833"/>
    </source>
</evidence>
<feature type="transmembrane region" description="Helical" evidence="16">
    <location>
        <begin position="890"/>
        <end position="911"/>
    </location>
</feature>
<evidence type="ECO:0000259" key="18">
    <source>
        <dbReference type="PROSITE" id="PS50157"/>
    </source>
</evidence>
<dbReference type="EMBL" id="JAEMGP010000001">
    <property type="protein sequence ID" value="KAG5215924.1"/>
    <property type="molecule type" value="Genomic_DNA"/>
</dbReference>
<feature type="domain" description="C2H2-type" evidence="18">
    <location>
        <begin position="602"/>
        <end position="629"/>
    </location>
</feature>
<feature type="compositionally biased region" description="Basic and acidic residues" evidence="15">
    <location>
        <begin position="298"/>
        <end position="314"/>
    </location>
</feature>
<keyword evidence="10" id="KW-0010">Activator</keyword>
<dbReference type="AlphaFoldDB" id="A0A836AN11"/>
<dbReference type="PROSITE" id="PS50157">
    <property type="entry name" value="ZINC_FINGER_C2H2_2"/>
    <property type="match status" value="6"/>
</dbReference>
<keyword evidence="3" id="KW-0479">Metal-binding</keyword>
<dbReference type="GO" id="GO:1990837">
    <property type="term" value="F:sequence-specific double-stranded DNA binding"/>
    <property type="evidence" value="ECO:0007669"/>
    <property type="project" value="UniProtKB-ARBA"/>
</dbReference>
<dbReference type="PROSITE" id="PS00028">
    <property type="entry name" value="ZINC_FINGER_C2H2_1"/>
    <property type="match status" value="6"/>
</dbReference>
<dbReference type="Pfam" id="PF13695">
    <property type="entry name" value="Zn_ribbon_3CxxC"/>
    <property type="match status" value="1"/>
</dbReference>
<dbReference type="GO" id="GO:1903037">
    <property type="term" value="P:regulation of leukocyte cell-cell adhesion"/>
    <property type="evidence" value="ECO:0007669"/>
    <property type="project" value="UniProtKB-ARBA"/>
</dbReference>
<reference evidence="19 20" key="1">
    <citation type="submission" date="2020-12" db="EMBL/GenBank/DDBJ databases">
        <title>De novo assembly of Tibetan sheep genome.</title>
        <authorList>
            <person name="Li X."/>
        </authorList>
    </citation>
    <scope>NUCLEOTIDE SEQUENCE [LARGE SCALE GENOMIC DNA]</scope>
    <source>
        <tissue evidence="19">Heart</tissue>
    </source>
</reference>
<dbReference type="FunFam" id="3.30.160.60:FF:000105">
    <property type="entry name" value="B-cell CLL/lymphoma 6, member B"/>
    <property type="match status" value="2"/>
</dbReference>
<feature type="domain" description="BTB" evidence="17">
    <location>
        <begin position="32"/>
        <end position="99"/>
    </location>
</feature>
<dbReference type="GO" id="GO:0005634">
    <property type="term" value="C:nucleus"/>
    <property type="evidence" value="ECO:0007669"/>
    <property type="project" value="UniProtKB-SubCell"/>
</dbReference>
<feature type="compositionally biased region" description="Basic and acidic residues" evidence="15">
    <location>
        <begin position="264"/>
        <end position="273"/>
    </location>
</feature>
<evidence type="ECO:0000256" key="11">
    <source>
        <dbReference type="ARBA" id="ARBA00023163"/>
    </source>
</evidence>
<evidence type="ECO:0000256" key="9">
    <source>
        <dbReference type="ARBA" id="ARBA00023125"/>
    </source>
</evidence>
<dbReference type="GO" id="GO:0002376">
    <property type="term" value="P:immune system process"/>
    <property type="evidence" value="ECO:0007669"/>
    <property type="project" value="UniProtKB-KW"/>
</dbReference>
<dbReference type="GO" id="GO:0006954">
    <property type="term" value="P:inflammatory response"/>
    <property type="evidence" value="ECO:0007669"/>
    <property type="project" value="UniProtKB-KW"/>
</dbReference>
<comment type="subcellular location">
    <subcellularLocation>
        <location evidence="1">Nucleus</location>
    </subcellularLocation>
</comment>
<feature type="compositionally biased region" description="Low complexity" evidence="15">
    <location>
        <begin position="457"/>
        <end position="467"/>
    </location>
</feature>
<dbReference type="GO" id="GO:0045580">
    <property type="term" value="P:regulation of T cell differentiation"/>
    <property type="evidence" value="ECO:0007669"/>
    <property type="project" value="UniProtKB-ARBA"/>
</dbReference>
<dbReference type="InterPro" id="IPR027377">
    <property type="entry name" value="ZAR1/RTP1-5-like_Znf-3CxxC"/>
</dbReference>
<dbReference type="SMART" id="SM01328">
    <property type="entry name" value="zf-3CxxC"/>
    <property type="match status" value="1"/>
</dbReference>
<dbReference type="GO" id="GO:0051251">
    <property type="term" value="P:positive regulation of lymphocyte activation"/>
    <property type="evidence" value="ECO:0007669"/>
    <property type="project" value="UniProtKB-ARBA"/>
</dbReference>
<dbReference type="SUPFAM" id="SSF57667">
    <property type="entry name" value="beta-beta-alpha zinc fingers"/>
    <property type="match status" value="3"/>
</dbReference>
<protein>
    <recommendedName>
        <fullName evidence="21">B-cell lymphoma 6 protein</fullName>
    </recommendedName>
</protein>
<keyword evidence="5 14" id="KW-0863">Zinc-finger</keyword>
<evidence type="ECO:0000256" key="7">
    <source>
        <dbReference type="ARBA" id="ARBA00022859"/>
    </source>
</evidence>
<keyword evidence="8" id="KW-0805">Transcription regulation</keyword>
<evidence type="ECO:0000256" key="14">
    <source>
        <dbReference type="PROSITE-ProRule" id="PRU00042"/>
    </source>
</evidence>
<dbReference type="FunFam" id="3.30.160.60:FF:000289">
    <property type="entry name" value="B-cell CLL/lymphoma 6, member B"/>
    <property type="match status" value="1"/>
</dbReference>
<keyword evidence="12" id="KW-0395">Inflammatory response</keyword>
<dbReference type="SMART" id="SM00355">
    <property type="entry name" value="ZnF_C2H2"/>
    <property type="match status" value="6"/>
</dbReference>
<dbReference type="InterPro" id="IPR013087">
    <property type="entry name" value="Znf_C2H2_type"/>
</dbReference>
<dbReference type="GO" id="GO:0042981">
    <property type="term" value="P:regulation of apoptotic process"/>
    <property type="evidence" value="ECO:0007669"/>
    <property type="project" value="UniProtKB-ARBA"/>
</dbReference>
<keyword evidence="6" id="KW-0862">Zinc</keyword>
<feature type="compositionally biased region" description="Polar residues" evidence="15">
    <location>
        <begin position="330"/>
        <end position="350"/>
    </location>
</feature>
<proteinExistence type="predicted"/>
<evidence type="ECO:0000256" key="13">
    <source>
        <dbReference type="ARBA" id="ARBA00023242"/>
    </source>
</evidence>
<keyword evidence="4" id="KW-0677">Repeat</keyword>
<keyword evidence="13" id="KW-0539">Nucleus</keyword>
<dbReference type="SMART" id="SM00225">
    <property type="entry name" value="BTB"/>
    <property type="match status" value="1"/>
</dbReference>
<dbReference type="GO" id="GO:0001227">
    <property type="term" value="F:DNA-binding transcription repressor activity, RNA polymerase II-specific"/>
    <property type="evidence" value="ECO:0007669"/>
    <property type="project" value="UniProtKB-ARBA"/>
</dbReference>
<keyword evidence="7" id="KW-0391">Immunity</keyword>
<dbReference type="Pfam" id="PF00096">
    <property type="entry name" value="zf-C2H2"/>
    <property type="match status" value="4"/>
</dbReference>
<dbReference type="FunFam" id="3.30.710.10:FF:000025">
    <property type="entry name" value="B-cell lymphoma 6 protein-like"/>
    <property type="match status" value="1"/>
</dbReference>
<organism evidence="19 20">
    <name type="scientific">Ovis aries</name>
    <name type="common">Sheep</name>
    <dbReference type="NCBI Taxonomy" id="9940"/>
    <lineage>
        <taxon>Eukaryota</taxon>
        <taxon>Metazoa</taxon>
        <taxon>Chordata</taxon>
        <taxon>Craniata</taxon>
        <taxon>Vertebrata</taxon>
        <taxon>Euteleostomi</taxon>
        <taxon>Mammalia</taxon>
        <taxon>Eutheria</taxon>
        <taxon>Laurasiatheria</taxon>
        <taxon>Artiodactyla</taxon>
        <taxon>Ruminantia</taxon>
        <taxon>Pecora</taxon>
        <taxon>Bovidae</taxon>
        <taxon>Caprinae</taxon>
        <taxon>Ovis</taxon>
    </lineage>
</organism>
<dbReference type="FunFam" id="3.30.160.60:FF:000457">
    <property type="entry name" value="B-cell lymphoma 6 protein-like"/>
    <property type="match status" value="1"/>
</dbReference>
<keyword evidence="16" id="KW-0472">Membrane</keyword>
<dbReference type="PANTHER" id="PTHR24394:SF36">
    <property type="entry name" value="B-CELL LYMPHOMA 6 PROTEIN ISOFORM X1"/>
    <property type="match status" value="1"/>
</dbReference>
<evidence type="ECO:0000313" key="20">
    <source>
        <dbReference type="Proteomes" id="UP000664991"/>
    </source>
</evidence>
<evidence type="ECO:0000313" key="19">
    <source>
        <dbReference type="EMBL" id="KAG5215924.1"/>
    </source>
</evidence>
<keyword evidence="9" id="KW-0238">DNA-binding</keyword>
<accession>A0A836AN11</accession>
<evidence type="ECO:0000256" key="3">
    <source>
        <dbReference type="ARBA" id="ARBA00022723"/>
    </source>
</evidence>
<dbReference type="InterPro" id="IPR000210">
    <property type="entry name" value="BTB/POZ_dom"/>
</dbReference>
<feature type="domain" description="C2H2-type" evidence="18">
    <location>
        <begin position="574"/>
        <end position="601"/>
    </location>
</feature>
<feature type="compositionally biased region" description="Polar residues" evidence="15">
    <location>
        <begin position="433"/>
        <end position="456"/>
    </location>
</feature>
<gene>
    <name evidence="19" type="ORF">JEQ12_001500</name>
</gene>
<keyword evidence="11" id="KW-0804">Transcription</keyword>
<name>A0A836AN11_SHEEP</name>
<dbReference type="SUPFAM" id="SSF54695">
    <property type="entry name" value="POZ domain"/>
    <property type="match status" value="1"/>
</dbReference>
<evidence type="ECO:0000256" key="12">
    <source>
        <dbReference type="ARBA" id="ARBA00023198"/>
    </source>
</evidence>
<evidence type="ECO:0000256" key="10">
    <source>
        <dbReference type="ARBA" id="ARBA00023159"/>
    </source>
</evidence>
<feature type="domain" description="C2H2-type" evidence="18">
    <location>
        <begin position="518"/>
        <end position="546"/>
    </location>
</feature>
<keyword evidence="16" id="KW-1133">Transmembrane helix</keyword>
<evidence type="ECO:0000256" key="16">
    <source>
        <dbReference type="SAM" id="Phobius"/>
    </source>
</evidence>
<dbReference type="PROSITE" id="PS50097">
    <property type="entry name" value="BTB"/>
    <property type="match status" value="1"/>
</dbReference>
<dbReference type="CDD" id="cd18331">
    <property type="entry name" value="BTB_POZ_ZBTB27_BCL6"/>
    <property type="match status" value="1"/>
</dbReference>
<evidence type="ECO:0000256" key="2">
    <source>
        <dbReference type="ARBA" id="ARBA00022491"/>
    </source>
</evidence>
<dbReference type="GO" id="GO:0003682">
    <property type="term" value="F:chromatin binding"/>
    <property type="evidence" value="ECO:0007669"/>
    <property type="project" value="UniProtKB-ARBA"/>
</dbReference>
<evidence type="ECO:0000259" key="17">
    <source>
        <dbReference type="PROSITE" id="PS50097"/>
    </source>
</evidence>
<feature type="region of interest" description="Disordered" evidence="15">
    <location>
        <begin position="263"/>
        <end position="350"/>
    </location>
</feature>
<evidence type="ECO:0008006" key="21">
    <source>
        <dbReference type="Google" id="ProtNLM"/>
    </source>
</evidence>